<protein>
    <submittedName>
        <fullName evidence="1">Uncharacterized protein</fullName>
    </submittedName>
</protein>
<dbReference type="AlphaFoldDB" id="A0A4V6IM60"/>
<dbReference type="EMBL" id="LR536450">
    <property type="protein sequence ID" value="VFU07119.1"/>
    <property type="molecule type" value="Genomic_DNA"/>
</dbReference>
<accession>A0A4V6IM60</accession>
<gene>
    <name evidence="1" type="ORF">MTUNDRAET4_0226</name>
</gene>
<evidence type="ECO:0000313" key="2">
    <source>
        <dbReference type="Proteomes" id="UP000294360"/>
    </source>
</evidence>
<name>A0A4V6IM60_METTU</name>
<proteinExistence type="predicted"/>
<reference evidence="1 2" key="1">
    <citation type="submission" date="2019-03" db="EMBL/GenBank/DDBJ databases">
        <authorList>
            <person name="Kox A.R. M."/>
        </authorList>
    </citation>
    <scope>NUCLEOTIDE SEQUENCE [LARGE SCALE GENOMIC DNA]</scope>
    <source>
        <strain evidence="1">MTUNDRAET4 annotated genome</strain>
    </source>
</reference>
<evidence type="ECO:0000313" key="1">
    <source>
        <dbReference type="EMBL" id="VFU07119.1"/>
    </source>
</evidence>
<dbReference type="KEGG" id="mtun:MTUNDRAET4_0226"/>
<organism evidence="1 2">
    <name type="scientific">Methylocella tundrae</name>
    <dbReference type="NCBI Taxonomy" id="227605"/>
    <lineage>
        <taxon>Bacteria</taxon>
        <taxon>Pseudomonadati</taxon>
        <taxon>Pseudomonadota</taxon>
        <taxon>Alphaproteobacteria</taxon>
        <taxon>Hyphomicrobiales</taxon>
        <taxon>Beijerinckiaceae</taxon>
        <taxon>Methylocella</taxon>
    </lineage>
</organism>
<dbReference type="Proteomes" id="UP000294360">
    <property type="component" value="Chromosome"/>
</dbReference>
<sequence>MTSRFLRAESLFEGDASRRRRISIKLGHEVLVNNLPRREQGCAKRENVTANRRLSRPTACLRAGIGASAFACPRP</sequence>